<dbReference type="Proteomes" id="UP001314263">
    <property type="component" value="Unassembled WGS sequence"/>
</dbReference>
<feature type="region of interest" description="Disordered" evidence="1">
    <location>
        <begin position="538"/>
        <end position="568"/>
    </location>
</feature>
<name>A0AAV1HZ59_9CHLO</name>
<feature type="region of interest" description="Disordered" evidence="1">
    <location>
        <begin position="1"/>
        <end position="22"/>
    </location>
</feature>
<evidence type="ECO:0000313" key="2">
    <source>
        <dbReference type="EMBL" id="CAK0751789.1"/>
    </source>
</evidence>
<feature type="compositionally biased region" description="Low complexity" evidence="1">
    <location>
        <begin position="544"/>
        <end position="561"/>
    </location>
</feature>
<sequence>MFDRSHMVRARRPSLSEADLPEALPPIDPETCPLLTHDKWSLAERANNAVAPPMKAYKLGKERWSYNQLKIEIHDTMRGYHLDPKLAKTIEPKKLPLKQQGYSAAFDMEFLNSSKLKIVFFICYSVPRKITTDSGPKYEWDLVTRDHCTKGCPGPILRPIQRLGKLGKRSNVPNAEAADPNQTKDPKFVYLSIDECGSHVGNRKTTFFRLVVGAYEVTAEGENLLGTTCSEPFTVVRNNDNTEGASYSPIQIPVMPSWVGWDLGCVQMPDLARVRMPPANLPKSPGTNTSPLSTNSIIPLYKPSWNAPARLDQLLSLSRHQLLPEGAHNGFTHLESSRLHHSPAAVVQTGAATAVGAFPLPDQDLCPPGYASQAYSCHDCSSSGQRRWARWGGAARRTGRGRAHAGSPRARLEFEDSLTQYAEPLGQQDFLAHLGSHAQHMRFEHADAHAQTQQHECFGRMPPLAPQQSETAEEFRFMLPEQSQGPVHKRARIMAEDDSGLPFACLPGMRHHALTFSELPARPGDLANMPFVHAQLPGVDEAEPSPSQSAEASQAEAGQSGRLSPSAHAVDSDNYAVHSYQDADKEGNVESLQTMLSDPESLAPTLALDLGLTPDQMSNSSRKRDTSQGPGSARKTSVDVYCQAGVLSADVLAVHPQYLLPAQYLCTESAEPPLLRTVSSIGNGQESWTVSQSRTPSAGVDIISAFVPGRLGVQGQLSIQEEEFVDTLLRQEPAADC</sequence>
<dbReference type="EMBL" id="CAUYUE010000003">
    <property type="protein sequence ID" value="CAK0751789.1"/>
    <property type="molecule type" value="Genomic_DNA"/>
</dbReference>
<evidence type="ECO:0000313" key="3">
    <source>
        <dbReference type="Proteomes" id="UP001314263"/>
    </source>
</evidence>
<gene>
    <name evidence="2" type="ORF">CVIRNUC_002095</name>
</gene>
<dbReference type="AlphaFoldDB" id="A0AAV1HZ59"/>
<reference evidence="2 3" key="1">
    <citation type="submission" date="2023-10" db="EMBL/GenBank/DDBJ databases">
        <authorList>
            <person name="Maclean D."/>
            <person name="Macfadyen A."/>
        </authorList>
    </citation>
    <scope>NUCLEOTIDE SEQUENCE [LARGE SCALE GENOMIC DNA]</scope>
</reference>
<comment type="caution">
    <text evidence="2">The sequence shown here is derived from an EMBL/GenBank/DDBJ whole genome shotgun (WGS) entry which is preliminary data.</text>
</comment>
<accession>A0AAV1HZ59</accession>
<keyword evidence="3" id="KW-1185">Reference proteome</keyword>
<protein>
    <submittedName>
        <fullName evidence="2">Uncharacterized protein</fullName>
    </submittedName>
</protein>
<evidence type="ECO:0000256" key="1">
    <source>
        <dbReference type="SAM" id="MobiDB-lite"/>
    </source>
</evidence>
<feature type="region of interest" description="Disordered" evidence="1">
    <location>
        <begin position="611"/>
        <end position="635"/>
    </location>
</feature>
<proteinExistence type="predicted"/>
<organism evidence="2 3">
    <name type="scientific">Coccomyxa viridis</name>
    <dbReference type="NCBI Taxonomy" id="1274662"/>
    <lineage>
        <taxon>Eukaryota</taxon>
        <taxon>Viridiplantae</taxon>
        <taxon>Chlorophyta</taxon>
        <taxon>core chlorophytes</taxon>
        <taxon>Trebouxiophyceae</taxon>
        <taxon>Trebouxiophyceae incertae sedis</taxon>
        <taxon>Coccomyxaceae</taxon>
        <taxon>Coccomyxa</taxon>
    </lineage>
</organism>